<dbReference type="NCBIfam" id="TIGR00598">
    <property type="entry name" value="rad14"/>
    <property type="match status" value="1"/>
</dbReference>
<proteinExistence type="inferred from homology"/>
<dbReference type="InterPro" id="IPR009061">
    <property type="entry name" value="DNA-bd_dom_put_sf"/>
</dbReference>
<evidence type="ECO:0000256" key="1">
    <source>
        <dbReference type="ARBA" id="ARBA00004123"/>
    </source>
</evidence>
<evidence type="ECO:0000259" key="11">
    <source>
        <dbReference type="Pfam" id="PF05181"/>
    </source>
</evidence>
<feature type="region of interest" description="Disordered" evidence="10">
    <location>
        <begin position="260"/>
        <end position="283"/>
    </location>
</feature>
<dbReference type="Pfam" id="PF05181">
    <property type="entry name" value="XPA_C"/>
    <property type="match status" value="1"/>
</dbReference>
<organism evidence="12 13">
    <name type="scientific">Mya arenaria</name>
    <name type="common">Soft-shell clam</name>
    <dbReference type="NCBI Taxonomy" id="6604"/>
    <lineage>
        <taxon>Eukaryota</taxon>
        <taxon>Metazoa</taxon>
        <taxon>Spiralia</taxon>
        <taxon>Lophotrochozoa</taxon>
        <taxon>Mollusca</taxon>
        <taxon>Bivalvia</taxon>
        <taxon>Autobranchia</taxon>
        <taxon>Heteroconchia</taxon>
        <taxon>Euheterodonta</taxon>
        <taxon>Imparidentia</taxon>
        <taxon>Neoheterodontei</taxon>
        <taxon>Myida</taxon>
        <taxon>Myoidea</taxon>
        <taxon>Myidae</taxon>
        <taxon>Mya</taxon>
    </lineage>
</organism>
<gene>
    <name evidence="12" type="ORF">MAR_025320</name>
</gene>
<keyword evidence="4" id="KW-0227">DNA damage</keyword>
<evidence type="ECO:0000256" key="10">
    <source>
        <dbReference type="SAM" id="MobiDB-lite"/>
    </source>
</evidence>
<keyword evidence="8" id="KW-0234">DNA repair</keyword>
<name>A0ABY7DTC2_MYAAR</name>
<evidence type="ECO:0000256" key="6">
    <source>
        <dbReference type="ARBA" id="ARBA00022833"/>
    </source>
</evidence>
<dbReference type="Pfam" id="PF01286">
    <property type="entry name" value="XPA_N"/>
    <property type="match status" value="1"/>
</dbReference>
<keyword evidence="9" id="KW-0539">Nucleus</keyword>
<evidence type="ECO:0000256" key="4">
    <source>
        <dbReference type="ARBA" id="ARBA00022763"/>
    </source>
</evidence>
<evidence type="ECO:0000256" key="7">
    <source>
        <dbReference type="ARBA" id="ARBA00023125"/>
    </source>
</evidence>
<dbReference type="InterPro" id="IPR022656">
    <property type="entry name" value="XPA_C"/>
</dbReference>
<evidence type="ECO:0000256" key="3">
    <source>
        <dbReference type="ARBA" id="ARBA00022723"/>
    </source>
</evidence>
<keyword evidence="6" id="KW-0862">Zinc</keyword>
<dbReference type="InterPro" id="IPR037129">
    <property type="entry name" value="XPA_sf"/>
</dbReference>
<comment type="subcellular location">
    <subcellularLocation>
        <location evidence="1">Nucleus</location>
    </subcellularLocation>
</comment>
<dbReference type="InterPro" id="IPR000465">
    <property type="entry name" value="XPA/RAD14"/>
</dbReference>
<comment type="similarity">
    <text evidence="2">Belongs to the XPA family.</text>
</comment>
<feature type="domain" description="XPA C-terminal" evidence="11">
    <location>
        <begin position="198"/>
        <end position="249"/>
    </location>
</feature>
<feature type="compositionally biased region" description="Basic and acidic residues" evidence="10">
    <location>
        <begin position="260"/>
        <end position="276"/>
    </location>
</feature>
<keyword evidence="5" id="KW-0863">Zinc-finger</keyword>
<evidence type="ECO:0000256" key="5">
    <source>
        <dbReference type="ARBA" id="ARBA00022771"/>
    </source>
</evidence>
<dbReference type="PANTHER" id="PTHR10142">
    <property type="entry name" value="DNA REPAIR PROTEIN COMPLEMENTING XP-A CELLS"/>
    <property type="match status" value="1"/>
</dbReference>
<evidence type="ECO:0000256" key="2">
    <source>
        <dbReference type="ARBA" id="ARBA00005548"/>
    </source>
</evidence>
<evidence type="ECO:0000256" key="8">
    <source>
        <dbReference type="ARBA" id="ARBA00023204"/>
    </source>
</evidence>
<dbReference type="Proteomes" id="UP001164746">
    <property type="component" value="Chromosome 3"/>
</dbReference>
<evidence type="ECO:0000256" key="9">
    <source>
        <dbReference type="ARBA" id="ARBA00023242"/>
    </source>
</evidence>
<dbReference type="Gene3D" id="3.90.530.10">
    <property type="entry name" value="XPA C-terminal domain"/>
    <property type="match status" value="1"/>
</dbReference>
<keyword evidence="7" id="KW-0238">DNA-binding</keyword>
<dbReference type="CDD" id="cd21076">
    <property type="entry name" value="DBD_XPA"/>
    <property type="match status" value="1"/>
</dbReference>
<dbReference type="SUPFAM" id="SSF46955">
    <property type="entry name" value="Putative DNA-binding domain"/>
    <property type="match status" value="1"/>
</dbReference>
<reference evidence="12" key="1">
    <citation type="submission" date="2022-11" db="EMBL/GenBank/DDBJ databases">
        <title>Centuries of genome instability and evolution in soft-shell clam transmissible cancer (bioRxiv).</title>
        <authorList>
            <person name="Hart S.F.M."/>
            <person name="Yonemitsu M.A."/>
            <person name="Giersch R.M."/>
            <person name="Beal B.F."/>
            <person name="Arriagada G."/>
            <person name="Davis B.W."/>
            <person name="Ostrander E.A."/>
            <person name="Goff S.P."/>
            <person name="Metzger M.J."/>
        </authorList>
    </citation>
    <scope>NUCLEOTIDE SEQUENCE</scope>
    <source>
        <strain evidence="12">MELC-2E11</strain>
        <tissue evidence="12">Siphon/mantle</tissue>
    </source>
</reference>
<dbReference type="SUPFAM" id="SSF57716">
    <property type="entry name" value="Glucocorticoid receptor-like (DNA-binding domain)"/>
    <property type="match status" value="1"/>
</dbReference>
<evidence type="ECO:0000313" key="13">
    <source>
        <dbReference type="Proteomes" id="UP001164746"/>
    </source>
</evidence>
<dbReference type="PANTHER" id="PTHR10142:SF0">
    <property type="entry name" value="DNA REPAIR PROTEIN COMPLEMENTING XP-A CELLS"/>
    <property type="match status" value="1"/>
</dbReference>
<evidence type="ECO:0000313" key="12">
    <source>
        <dbReference type="EMBL" id="WAR00948.1"/>
    </source>
</evidence>
<dbReference type="InterPro" id="IPR022652">
    <property type="entry name" value="Znf_XPA_CS"/>
</dbReference>
<protein>
    <submittedName>
        <fullName evidence="12">XPA-like protein</fullName>
    </submittedName>
</protein>
<sequence>MLRLELETMLTGRLRFPVERRLCCGTKMELSREPAESLRRAPSSGFCRTASISSWSWNMSERSFDLGIRVAMSEEAGPSAREDAEALSAAQRARIERNRQRALLLRQARLQSHPYATDALGNRVKGPPREIDTGAGFFIEEEEEKKAQKINIVHLEGPFLEPDDQLLCSSCGKDFMDSYFLTKFDESVCDVCRQNEDKFPIITRTEAKKKYLLKDVDFDRREPELKFILRKNPHNQRWGDMKLYLECQVERRALEVWGSEEKMEEARQQRSDNKEKAKQKKFDKKVKDLRLAVRSSLLKKDRGKHEHEFGQEKYDEEEDEYSKTCTTCGYTMNYEKM</sequence>
<keyword evidence="13" id="KW-1185">Reference proteome</keyword>
<keyword evidence="3" id="KW-0479">Metal-binding</keyword>
<accession>A0ABY7DTC2</accession>
<dbReference type="EMBL" id="CP111014">
    <property type="protein sequence ID" value="WAR00948.1"/>
    <property type="molecule type" value="Genomic_DNA"/>
</dbReference>